<evidence type="ECO:0000313" key="3">
    <source>
        <dbReference type="Proteomes" id="UP000825935"/>
    </source>
</evidence>
<gene>
    <name evidence="2" type="ORF">KP509_27G046300</name>
</gene>
<dbReference type="PANTHER" id="PTHR33294">
    <property type="entry name" value="AWPM-19-LIKE FAMILY PROTEIN"/>
    <property type="match status" value="1"/>
</dbReference>
<dbReference type="OrthoDB" id="631515at2759"/>
<dbReference type="OMA" id="WHEHTIL"/>
<dbReference type="Proteomes" id="UP000825935">
    <property type="component" value="Chromosome 27"/>
</dbReference>
<feature type="transmembrane region" description="Helical" evidence="1">
    <location>
        <begin position="52"/>
        <end position="74"/>
    </location>
</feature>
<keyword evidence="3" id="KW-1185">Reference proteome</keyword>
<feature type="transmembrane region" description="Helical" evidence="1">
    <location>
        <begin position="12"/>
        <end position="32"/>
    </location>
</feature>
<sequence>MAQLKLLDRAMLGPILMLNFVLYVIVLGITGWALDAIIESLPIYGNQATNNFIQFTLIAAVVGLASIFGGFYLVKDWTEQTNVVSNMCSALIAWFLLLLAFGLACKEIQIGGTGTTLKFMEAFVIILVATQGLYVALLHGHSITRISV</sequence>
<evidence type="ECO:0000313" key="2">
    <source>
        <dbReference type="EMBL" id="KAH7295420.1"/>
    </source>
</evidence>
<comment type="caution">
    <text evidence="2">The sequence shown here is derived from an EMBL/GenBank/DDBJ whole genome shotgun (WGS) entry which is preliminary data.</text>
</comment>
<dbReference type="EMBL" id="CM035432">
    <property type="protein sequence ID" value="KAH7295420.1"/>
    <property type="molecule type" value="Genomic_DNA"/>
</dbReference>
<dbReference type="InterPro" id="IPR008390">
    <property type="entry name" value="AWPM-19"/>
</dbReference>
<evidence type="ECO:0000256" key="1">
    <source>
        <dbReference type="SAM" id="Phobius"/>
    </source>
</evidence>
<feature type="transmembrane region" description="Helical" evidence="1">
    <location>
        <begin position="83"/>
        <end position="104"/>
    </location>
</feature>
<keyword evidence="1" id="KW-0812">Transmembrane</keyword>
<reference evidence="2 3" key="1">
    <citation type="submission" date="2021-08" db="EMBL/GenBank/DDBJ databases">
        <title>WGS assembly of Ceratopteris richardii.</title>
        <authorList>
            <person name="Marchant D.B."/>
            <person name="Chen G."/>
            <person name="Jenkins J."/>
            <person name="Shu S."/>
            <person name="Leebens-Mack J."/>
            <person name="Grimwood J."/>
            <person name="Schmutz J."/>
            <person name="Soltis P."/>
            <person name="Soltis D."/>
            <person name="Chen Z.-H."/>
        </authorList>
    </citation>
    <scope>NUCLEOTIDE SEQUENCE [LARGE SCALE GENOMIC DNA]</scope>
    <source>
        <strain evidence="2">Whitten #5841</strain>
        <tissue evidence="2">Leaf</tissue>
    </source>
</reference>
<feature type="transmembrane region" description="Helical" evidence="1">
    <location>
        <begin position="116"/>
        <end position="137"/>
    </location>
</feature>
<keyword evidence="1" id="KW-0472">Membrane</keyword>
<organism evidence="2 3">
    <name type="scientific">Ceratopteris richardii</name>
    <name type="common">Triangle waterfern</name>
    <dbReference type="NCBI Taxonomy" id="49495"/>
    <lineage>
        <taxon>Eukaryota</taxon>
        <taxon>Viridiplantae</taxon>
        <taxon>Streptophyta</taxon>
        <taxon>Embryophyta</taxon>
        <taxon>Tracheophyta</taxon>
        <taxon>Polypodiopsida</taxon>
        <taxon>Polypodiidae</taxon>
        <taxon>Polypodiales</taxon>
        <taxon>Pteridineae</taxon>
        <taxon>Pteridaceae</taxon>
        <taxon>Parkerioideae</taxon>
        <taxon>Ceratopteris</taxon>
    </lineage>
</organism>
<dbReference type="PANTHER" id="PTHR33294:SF5">
    <property type="entry name" value="AWPM-19-LIKE FAMILY PROTEIN"/>
    <property type="match status" value="1"/>
</dbReference>
<name>A0A8T2RHH4_CERRI</name>
<dbReference type="AlphaFoldDB" id="A0A8T2RHH4"/>
<dbReference type="Pfam" id="PF05512">
    <property type="entry name" value="AWPM-19"/>
    <property type="match status" value="1"/>
</dbReference>
<protein>
    <submittedName>
        <fullName evidence="2">Uncharacterized protein</fullName>
    </submittedName>
</protein>
<keyword evidence="1" id="KW-1133">Transmembrane helix</keyword>
<accession>A0A8T2RHH4</accession>
<proteinExistence type="predicted"/>